<comment type="catalytic activity">
    <reaction evidence="2">
        <text>5-hydroxy-2-oxo-4-ureido-2,5-dihydro-1H-imidazole-5-carboxylate + H(+) = (S)-allantoin + CO2</text>
        <dbReference type="Rhea" id="RHEA:26301"/>
        <dbReference type="ChEBI" id="CHEBI:15378"/>
        <dbReference type="ChEBI" id="CHEBI:15678"/>
        <dbReference type="ChEBI" id="CHEBI:16526"/>
        <dbReference type="ChEBI" id="CHEBI:58639"/>
        <dbReference type="EC" id="4.1.1.97"/>
    </reaction>
</comment>
<keyword evidence="7 10" id="KW-0456">Lyase</keyword>
<dbReference type="Proteomes" id="UP001431634">
    <property type="component" value="Unassembled WGS sequence"/>
</dbReference>
<dbReference type="Gene3D" id="2.60.40.180">
    <property type="entry name" value="Transthyretin/hydroxyisourate hydrolase domain"/>
    <property type="match status" value="1"/>
</dbReference>
<keyword evidence="4" id="KW-0659">Purine metabolism</keyword>
<evidence type="ECO:0000256" key="4">
    <source>
        <dbReference type="ARBA" id="ARBA00022631"/>
    </source>
</evidence>
<dbReference type="NCBIfam" id="TIGR03164">
    <property type="entry name" value="UHCUDC"/>
    <property type="match status" value="1"/>
</dbReference>
<dbReference type="SUPFAM" id="SSF158694">
    <property type="entry name" value="UraD-Like"/>
    <property type="match status" value="1"/>
</dbReference>
<dbReference type="InterPro" id="IPR018020">
    <property type="entry name" value="OHCU_decarboxylase"/>
</dbReference>
<dbReference type="InterPro" id="IPR014306">
    <property type="entry name" value="Hydroxyisourate_hydrolase"/>
</dbReference>
<evidence type="ECO:0000256" key="3">
    <source>
        <dbReference type="ARBA" id="ARBA00004754"/>
    </source>
</evidence>
<evidence type="ECO:0000256" key="7">
    <source>
        <dbReference type="ARBA" id="ARBA00023239"/>
    </source>
</evidence>
<evidence type="ECO:0000256" key="2">
    <source>
        <dbReference type="ARBA" id="ARBA00001163"/>
    </source>
</evidence>
<dbReference type="InterPro" id="IPR023416">
    <property type="entry name" value="Transthyretin/HIU_hydrolase_d"/>
</dbReference>
<reference evidence="10" key="1">
    <citation type="submission" date="2023-05" db="EMBL/GenBank/DDBJ databases">
        <title>Whole genome sequence of Commensalibacter sp.</title>
        <authorList>
            <person name="Charoenyingcharoen P."/>
            <person name="Yukphan P."/>
        </authorList>
    </citation>
    <scope>NUCLEOTIDE SEQUENCE</scope>
    <source>
        <strain evidence="10">TBRC 16381</strain>
    </source>
</reference>
<comment type="caution">
    <text evidence="10">The sequence shown here is derived from an EMBL/GenBank/DDBJ whole genome shotgun (WGS) entry which is preliminary data.</text>
</comment>
<evidence type="ECO:0000313" key="11">
    <source>
        <dbReference type="Proteomes" id="UP001431634"/>
    </source>
</evidence>
<gene>
    <name evidence="10" type="primary">uraD</name>
    <name evidence="10" type="ORF">QJV27_01025</name>
</gene>
<evidence type="ECO:0000259" key="8">
    <source>
        <dbReference type="Pfam" id="PF00576"/>
    </source>
</evidence>
<dbReference type="SUPFAM" id="SSF49472">
    <property type="entry name" value="Transthyretin (synonym: prealbumin)"/>
    <property type="match status" value="1"/>
</dbReference>
<dbReference type="NCBIfam" id="TIGR02962">
    <property type="entry name" value="hdxy_isourate"/>
    <property type="match status" value="1"/>
</dbReference>
<evidence type="ECO:0000313" key="10">
    <source>
        <dbReference type="EMBL" id="MDI2089971.1"/>
    </source>
</evidence>
<sequence>MKTVAIQNINRLSVDQFVQQFGNVFEHSPWVAQAVVNNRPFSSLHEMIAVMTGVVKRASDEKKLALIRSHPELGYDKIKLTADSQHEQNQAQLTSLTKEQRTTLIELNEAYREKFHFPFVICVRNYNSYDSIIKALQMRLSSSAKKEMDTAIAEICQIATLRIEDIAQKIAQTTASSLSTHLLDLVSGQPAANVKVVLYHRDKAVFEGYTDQNGRCQLPASVQGFVSGAYQFAFYVADYFKKQGYALTDPPFLDVIRVDFGITRNVGHYHVPLLISPYGFSTYKGS</sequence>
<feature type="domain" description="Oxo-4-hydroxy-4-carboxy-5-ureidoimidazoline decarboxylase" evidence="9">
    <location>
        <begin position="10"/>
        <end position="164"/>
    </location>
</feature>
<dbReference type="GO" id="GO:0051997">
    <property type="term" value="F:2-oxo-4-hydroxy-4-carboxy-5-ureidoimidazoline decarboxylase activity"/>
    <property type="evidence" value="ECO:0007669"/>
    <property type="project" value="UniProtKB-EC"/>
</dbReference>
<dbReference type="InterPro" id="IPR017580">
    <property type="entry name" value="OHCU_decarboxylase-1"/>
</dbReference>
<dbReference type="Pfam" id="PF00576">
    <property type="entry name" value="Transthyretin"/>
    <property type="match status" value="1"/>
</dbReference>
<evidence type="ECO:0000256" key="6">
    <source>
        <dbReference type="ARBA" id="ARBA00022801"/>
    </source>
</evidence>
<accession>A0ABT6PYN7</accession>
<comment type="catalytic activity">
    <reaction evidence="1">
        <text>5-hydroxyisourate + H2O = 5-hydroxy-2-oxo-4-ureido-2,5-dihydro-1H-imidazole-5-carboxylate + H(+)</text>
        <dbReference type="Rhea" id="RHEA:23736"/>
        <dbReference type="ChEBI" id="CHEBI:15377"/>
        <dbReference type="ChEBI" id="CHEBI:15378"/>
        <dbReference type="ChEBI" id="CHEBI:18072"/>
        <dbReference type="ChEBI" id="CHEBI:58639"/>
        <dbReference type="EC" id="3.5.2.17"/>
    </reaction>
</comment>
<name>A0ABT6PYN7_9PROT</name>
<protein>
    <submittedName>
        <fullName evidence="10">2-oxo-4-hydroxy-4-carboxy-5-ureidoimidazoline decarboxylase</fullName>
        <ecNumber evidence="10">4.1.1.97</ecNumber>
    </submittedName>
</protein>
<evidence type="ECO:0000256" key="1">
    <source>
        <dbReference type="ARBA" id="ARBA00001043"/>
    </source>
</evidence>
<dbReference type="InterPro" id="IPR036817">
    <property type="entry name" value="Transthyretin/HIU_hydrolase_sf"/>
</dbReference>
<dbReference type="InterPro" id="IPR036778">
    <property type="entry name" value="OHCU_decarboxylase_sf"/>
</dbReference>
<comment type="pathway">
    <text evidence="3">Purine metabolism; urate degradation; (S)-allantoin from urate: step 3/3.</text>
</comment>
<evidence type="ECO:0000259" key="9">
    <source>
        <dbReference type="Pfam" id="PF09349"/>
    </source>
</evidence>
<dbReference type="Gene3D" id="1.10.3330.10">
    <property type="entry name" value="Oxo-4-hydroxy-4-carboxy-5-ureidoimidazoline decarboxylase"/>
    <property type="match status" value="1"/>
</dbReference>
<keyword evidence="11" id="KW-1185">Reference proteome</keyword>
<dbReference type="RefSeq" id="WP_281447135.1">
    <property type="nucleotide sequence ID" value="NZ_JASBAO010000001.1"/>
</dbReference>
<dbReference type="CDD" id="cd05822">
    <property type="entry name" value="TLP_HIUase"/>
    <property type="match status" value="1"/>
</dbReference>
<dbReference type="EMBL" id="JASBAO010000001">
    <property type="protein sequence ID" value="MDI2089971.1"/>
    <property type="molecule type" value="Genomic_DNA"/>
</dbReference>
<evidence type="ECO:0000256" key="5">
    <source>
        <dbReference type="ARBA" id="ARBA00022793"/>
    </source>
</evidence>
<feature type="domain" description="Transthyretin/hydroxyisourate hydrolase" evidence="8">
    <location>
        <begin position="178"/>
        <end position="285"/>
    </location>
</feature>
<dbReference type="InterPro" id="IPR023419">
    <property type="entry name" value="Transthyretin_CS"/>
</dbReference>
<proteinExistence type="predicted"/>
<dbReference type="PANTHER" id="PTHR43466:SF1">
    <property type="entry name" value="2-OXO-4-HYDROXY-4-CARBOXY-5-UREIDOIMIDAZOLINE DECARBOXYLASE-RELATED"/>
    <property type="match status" value="1"/>
</dbReference>
<dbReference type="PROSITE" id="PS00769">
    <property type="entry name" value="TRANSTHYRETIN_2"/>
    <property type="match status" value="1"/>
</dbReference>
<keyword evidence="5" id="KW-0210">Decarboxylase</keyword>
<dbReference type="PANTHER" id="PTHR43466">
    <property type="entry name" value="2-OXO-4-HYDROXY-4-CARBOXY-5-UREIDOIMIDAZOLINE DECARBOXYLASE-RELATED"/>
    <property type="match status" value="1"/>
</dbReference>
<keyword evidence="6" id="KW-0378">Hydrolase</keyword>
<dbReference type="Pfam" id="PF09349">
    <property type="entry name" value="OHCU_decarbox"/>
    <property type="match status" value="1"/>
</dbReference>
<organism evidence="10 11">
    <name type="scientific">Commensalibacter oyaizuii</name>
    <dbReference type="NCBI Taxonomy" id="3043873"/>
    <lineage>
        <taxon>Bacteria</taxon>
        <taxon>Pseudomonadati</taxon>
        <taxon>Pseudomonadota</taxon>
        <taxon>Alphaproteobacteria</taxon>
        <taxon>Acetobacterales</taxon>
        <taxon>Acetobacteraceae</taxon>
    </lineage>
</organism>
<dbReference type="EC" id="4.1.1.97" evidence="10"/>